<dbReference type="RefSeq" id="WP_201432399.1">
    <property type="nucleotide sequence ID" value="NZ_JAEQBW010000010.1"/>
</dbReference>
<gene>
    <name evidence="1" type="ORF">JKA74_16825</name>
</gene>
<dbReference type="Proteomes" id="UP000611723">
    <property type="component" value="Unassembled WGS sequence"/>
</dbReference>
<sequence length="55" mass="6574">MINWPEKKEKLKQIFITLKDKDLLMEEDKMDEVLSRLETKLGKSKEALRKLISKL</sequence>
<comment type="caution">
    <text evidence="1">The sequence shown here is derived from an EMBL/GenBank/DDBJ whole genome shotgun (WGS) entry which is preliminary data.</text>
</comment>
<dbReference type="InterPro" id="IPR036629">
    <property type="entry name" value="YjbJ_sf"/>
</dbReference>
<dbReference type="EMBL" id="JAEQBW010000010">
    <property type="protein sequence ID" value="MBK6266712.1"/>
    <property type="molecule type" value="Genomic_DNA"/>
</dbReference>
<dbReference type="AlphaFoldDB" id="A0A935CBC8"/>
<proteinExistence type="predicted"/>
<name>A0A935CBC8_9BACT</name>
<evidence type="ECO:0000313" key="1">
    <source>
        <dbReference type="EMBL" id="MBK6266712.1"/>
    </source>
</evidence>
<evidence type="ECO:0000313" key="2">
    <source>
        <dbReference type="Proteomes" id="UP000611723"/>
    </source>
</evidence>
<reference evidence="1" key="1">
    <citation type="submission" date="2021-01" db="EMBL/GenBank/DDBJ databases">
        <title>Marivirga aurantiaca sp. nov., isolated from intertidal surface sediments.</title>
        <authorList>
            <person name="Zhang M."/>
        </authorList>
    </citation>
    <scope>NUCLEOTIDE SEQUENCE</scope>
    <source>
        <strain evidence="1">S37H4</strain>
    </source>
</reference>
<evidence type="ECO:0008006" key="3">
    <source>
        <dbReference type="Google" id="ProtNLM"/>
    </source>
</evidence>
<keyword evidence="2" id="KW-1185">Reference proteome</keyword>
<dbReference type="Gene3D" id="1.10.1470.10">
    <property type="entry name" value="YjbJ"/>
    <property type="match status" value="1"/>
</dbReference>
<organism evidence="1 2">
    <name type="scientific">Marivirga aurantiaca</name>
    <dbReference type="NCBI Taxonomy" id="2802615"/>
    <lineage>
        <taxon>Bacteria</taxon>
        <taxon>Pseudomonadati</taxon>
        <taxon>Bacteroidota</taxon>
        <taxon>Cytophagia</taxon>
        <taxon>Cytophagales</taxon>
        <taxon>Marivirgaceae</taxon>
        <taxon>Marivirga</taxon>
    </lineage>
</organism>
<accession>A0A935CBC8</accession>
<protein>
    <recommendedName>
        <fullName evidence="3">General stress protein CsbD</fullName>
    </recommendedName>
</protein>